<comment type="caution">
    <text evidence="2">The sequence shown here is derived from an EMBL/GenBank/DDBJ whole genome shotgun (WGS) entry which is preliminary data.</text>
</comment>
<proteinExistence type="predicted"/>
<evidence type="ECO:0000256" key="1">
    <source>
        <dbReference type="SAM" id="SignalP"/>
    </source>
</evidence>
<name>A0A163XRT0_9FLAO</name>
<dbReference type="EMBL" id="LQNU01000065">
    <property type="protein sequence ID" value="KZE78327.1"/>
    <property type="molecule type" value="Genomic_DNA"/>
</dbReference>
<accession>A0A163XRT0</accession>
<dbReference type="OrthoDB" id="1491239at2"/>
<evidence type="ECO:0008006" key="4">
    <source>
        <dbReference type="Google" id="ProtNLM"/>
    </source>
</evidence>
<gene>
    <name evidence="2" type="ORF">AV926_12815</name>
</gene>
<evidence type="ECO:0000313" key="2">
    <source>
        <dbReference type="EMBL" id="KZE78327.1"/>
    </source>
</evidence>
<sequence>MIKKIFFSLSLLCGTAALAQQGNASPYSYYGIGNVNYNGTNEYKAMGGTSVYADSIHINLKNPASFGKLKRTTFSLGATGTSYNFKNDVNSDKANRQTIDYITVGLPIANKFGVVFGLLPYANVGYKLEGERLNNQGQKVNSKYEGNGGINKAFIGLGYEINKNFSIGVDAGYHFGNTKNDLYENITDLGDGSSLQNITREYRKLDYKGFTFNFAAQYFGKIKDYDFQANVTYSPETKWTNDNFTQLQVIKGSQIVDSNILIDQSKNITNPQMLSMGAGIGKNLKWFVGGQYTFTQNSKLSDSWNNTAIASYENSNRFTVGGFYIPKYNSFSSYFDRIVYRAGFRYENTGLVLNNQQINDVAVNAGFGFPIGDPRKFTNLNIGVEYGSRGTKSNGLTKENYLSLYVGFSLNDLWFQKRRFD</sequence>
<reference evidence="2 3" key="1">
    <citation type="submission" date="2016-01" db="EMBL/GenBank/DDBJ databases">
        <title>Whole genome sequencing of Myroides marinus L41.</title>
        <authorList>
            <person name="Hong K.W."/>
        </authorList>
    </citation>
    <scope>NUCLEOTIDE SEQUENCE [LARGE SCALE GENOMIC DNA]</scope>
    <source>
        <strain evidence="2 3">L41</strain>
    </source>
</reference>
<dbReference type="SUPFAM" id="SSF56935">
    <property type="entry name" value="Porins"/>
    <property type="match status" value="1"/>
</dbReference>
<evidence type="ECO:0000313" key="3">
    <source>
        <dbReference type="Proteomes" id="UP000076630"/>
    </source>
</evidence>
<organism evidence="2 3">
    <name type="scientific">Myroides marinus</name>
    <dbReference type="NCBI Taxonomy" id="703342"/>
    <lineage>
        <taxon>Bacteria</taxon>
        <taxon>Pseudomonadati</taxon>
        <taxon>Bacteroidota</taxon>
        <taxon>Flavobacteriia</taxon>
        <taxon>Flavobacteriales</taxon>
        <taxon>Flavobacteriaceae</taxon>
        <taxon>Myroides</taxon>
    </lineage>
</organism>
<dbReference type="AlphaFoldDB" id="A0A163XRT0"/>
<dbReference type="Proteomes" id="UP000076630">
    <property type="component" value="Unassembled WGS sequence"/>
</dbReference>
<feature type="chain" id="PRO_5007847609" description="Long-chain fatty acid transport protein" evidence="1">
    <location>
        <begin position="20"/>
        <end position="421"/>
    </location>
</feature>
<keyword evidence="1" id="KW-0732">Signal</keyword>
<dbReference type="Gene3D" id="2.40.160.60">
    <property type="entry name" value="Outer membrane protein transport protein (OMPP1/FadL/TodX)"/>
    <property type="match status" value="1"/>
</dbReference>
<dbReference type="RefSeq" id="WP_038984411.1">
    <property type="nucleotide sequence ID" value="NZ_JACAJN010000043.1"/>
</dbReference>
<keyword evidence="3" id="KW-1185">Reference proteome</keyword>
<protein>
    <recommendedName>
        <fullName evidence="4">Long-chain fatty acid transport protein</fullName>
    </recommendedName>
</protein>
<feature type="signal peptide" evidence="1">
    <location>
        <begin position="1"/>
        <end position="19"/>
    </location>
</feature>